<evidence type="ECO:0000256" key="6">
    <source>
        <dbReference type="ARBA" id="ARBA00022723"/>
    </source>
</evidence>
<proteinExistence type="inferred from homology"/>
<dbReference type="SUPFAM" id="SSF55486">
    <property type="entry name" value="Metalloproteases ('zincins'), catalytic domain"/>
    <property type="match status" value="1"/>
</dbReference>
<dbReference type="PANTHER" id="PTHR43660">
    <property type="entry name" value="DIPEPTIDYL CARBOXYPEPTIDASE"/>
    <property type="match status" value="1"/>
</dbReference>
<dbReference type="EC" id="3.4.15.5" evidence="12"/>
<evidence type="ECO:0000256" key="9">
    <source>
        <dbReference type="ARBA" id="ARBA00023049"/>
    </source>
</evidence>
<keyword evidence="20" id="KW-1185">Reference proteome</keyword>
<keyword evidence="4" id="KW-0121">Carboxypeptidase</keyword>
<dbReference type="Gene3D" id="1.10.1370.10">
    <property type="entry name" value="Neurolysin, domain 3"/>
    <property type="match status" value="1"/>
</dbReference>
<reference evidence="18 21" key="2">
    <citation type="submission" date="2020-04" db="EMBL/GenBank/DDBJ databases">
        <title>Description of novel Gluconacetobacter.</title>
        <authorList>
            <person name="Sombolestani A."/>
        </authorList>
    </citation>
    <scope>NUCLEOTIDE SEQUENCE [LARGE SCALE GENOMIC DNA]</scope>
    <source>
        <strain evidence="18 21">LMG 1382</strain>
    </source>
</reference>
<dbReference type="CDD" id="cd06456">
    <property type="entry name" value="M3A_DCP"/>
    <property type="match status" value="1"/>
</dbReference>
<dbReference type="OrthoDB" id="9773538at2"/>
<evidence type="ECO:0000256" key="7">
    <source>
        <dbReference type="ARBA" id="ARBA00022801"/>
    </source>
</evidence>
<dbReference type="FunFam" id="1.10.1370.40:FF:000001">
    <property type="entry name" value="Dipeptidyl carboxypeptidase II"/>
    <property type="match status" value="1"/>
</dbReference>
<feature type="domain" description="Peptidase M3A/M3B catalytic" evidence="17">
    <location>
        <begin position="254"/>
        <end position="699"/>
    </location>
</feature>
<evidence type="ECO:0000256" key="12">
    <source>
        <dbReference type="ARBA" id="ARBA00066668"/>
    </source>
</evidence>
<dbReference type="AlphaFoldDB" id="A0A370G7E2"/>
<evidence type="ECO:0000313" key="21">
    <source>
        <dbReference type="Proteomes" id="UP000562982"/>
    </source>
</evidence>
<gene>
    <name evidence="19" type="ORF">C7453_102512</name>
    <name evidence="18" type="ORF">HLH32_05815</name>
</gene>
<evidence type="ECO:0000256" key="3">
    <source>
        <dbReference type="ARBA" id="ARBA00022490"/>
    </source>
</evidence>
<comment type="cofactor">
    <cofactor evidence="15">
        <name>Zn(2+)</name>
        <dbReference type="ChEBI" id="CHEBI:29105"/>
    </cofactor>
    <text evidence="15">Binds 1 zinc ion.</text>
</comment>
<comment type="catalytic activity">
    <reaction evidence="10">
        <text>Hydrolysis of unblocked, C-terminal dipeptides from oligopeptides, with broad specificity. Does not hydrolyze bonds in which P1' is Pro, or both P1 and P1' are Gly.</text>
        <dbReference type="EC" id="3.4.15.5"/>
    </reaction>
</comment>
<evidence type="ECO:0000256" key="13">
    <source>
        <dbReference type="ARBA" id="ARBA00070755"/>
    </source>
</evidence>
<dbReference type="InterPro" id="IPR045090">
    <property type="entry name" value="Pept_M3A_M3B"/>
</dbReference>
<dbReference type="Proteomes" id="UP000254958">
    <property type="component" value="Unassembled WGS sequence"/>
</dbReference>
<dbReference type="GO" id="GO:0006508">
    <property type="term" value="P:proteolysis"/>
    <property type="evidence" value="ECO:0007669"/>
    <property type="project" value="UniProtKB-KW"/>
</dbReference>
<name>A0A370G7E2_GLULI</name>
<feature type="signal peptide" evidence="16">
    <location>
        <begin position="1"/>
        <end position="25"/>
    </location>
</feature>
<evidence type="ECO:0000256" key="5">
    <source>
        <dbReference type="ARBA" id="ARBA00022670"/>
    </source>
</evidence>
<dbReference type="Proteomes" id="UP000562982">
    <property type="component" value="Unassembled WGS sequence"/>
</dbReference>
<keyword evidence="3" id="KW-0963">Cytoplasm</keyword>
<dbReference type="GO" id="GO:0004180">
    <property type="term" value="F:carboxypeptidase activity"/>
    <property type="evidence" value="ECO:0007669"/>
    <property type="project" value="UniProtKB-KW"/>
</dbReference>
<dbReference type="InterPro" id="IPR001567">
    <property type="entry name" value="Pept_M3A_M3B_dom"/>
</dbReference>
<dbReference type="Pfam" id="PF01432">
    <property type="entry name" value="Peptidase_M3"/>
    <property type="match status" value="1"/>
</dbReference>
<evidence type="ECO:0000256" key="2">
    <source>
        <dbReference type="ARBA" id="ARBA00006040"/>
    </source>
</evidence>
<evidence type="ECO:0000256" key="16">
    <source>
        <dbReference type="SAM" id="SignalP"/>
    </source>
</evidence>
<dbReference type="Gene3D" id="3.40.390.10">
    <property type="entry name" value="Collagenase (Catalytic Domain)"/>
    <property type="match status" value="1"/>
</dbReference>
<keyword evidence="7 15" id="KW-0378">Hydrolase</keyword>
<dbReference type="InterPro" id="IPR034005">
    <property type="entry name" value="M3A_DCP"/>
</dbReference>
<dbReference type="InterPro" id="IPR024077">
    <property type="entry name" value="Neurolysin/TOP_dom2"/>
</dbReference>
<organism evidence="19 20">
    <name type="scientific">Gluconacetobacter liquefaciens</name>
    <name type="common">Acetobacter liquefaciens</name>
    <dbReference type="NCBI Taxonomy" id="89584"/>
    <lineage>
        <taxon>Bacteria</taxon>
        <taxon>Pseudomonadati</taxon>
        <taxon>Pseudomonadota</taxon>
        <taxon>Alphaproteobacteria</taxon>
        <taxon>Acetobacterales</taxon>
        <taxon>Acetobacteraceae</taxon>
        <taxon>Gluconacetobacter</taxon>
    </lineage>
</organism>
<dbReference type="GO" id="GO:0008241">
    <property type="term" value="F:peptidyl-dipeptidase activity"/>
    <property type="evidence" value="ECO:0007669"/>
    <property type="project" value="UniProtKB-EC"/>
</dbReference>
<dbReference type="PANTHER" id="PTHR43660:SF1">
    <property type="entry name" value="DIPEPTIDYL CARBOXYPEPTIDASE"/>
    <property type="match status" value="1"/>
</dbReference>
<dbReference type="FunFam" id="3.40.390.10:FF:000009">
    <property type="entry name" value="Oligopeptidase A"/>
    <property type="match status" value="1"/>
</dbReference>
<evidence type="ECO:0000256" key="8">
    <source>
        <dbReference type="ARBA" id="ARBA00022833"/>
    </source>
</evidence>
<evidence type="ECO:0000256" key="10">
    <source>
        <dbReference type="ARBA" id="ARBA00052506"/>
    </source>
</evidence>
<evidence type="ECO:0000259" key="17">
    <source>
        <dbReference type="Pfam" id="PF01432"/>
    </source>
</evidence>
<evidence type="ECO:0000256" key="4">
    <source>
        <dbReference type="ARBA" id="ARBA00022645"/>
    </source>
</evidence>
<keyword evidence="5 15" id="KW-0645">Protease</keyword>
<evidence type="ECO:0000313" key="20">
    <source>
        <dbReference type="Proteomes" id="UP000254958"/>
    </source>
</evidence>
<evidence type="ECO:0000313" key="18">
    <source>
        <dbReference type="EMBL" id="MBB2185903.1"/>
    </source>
</evidence>
<evidence type="ECO:0000313" key="19">
    <source>
        <dbReference type="EMBL" id="RDI39718.1"/>
    </source>
</evidence>
<dbReference type="GO" id="GO:0004222">
    <property type="term" value="F:metalloendopeptidase activity"/>
    <property type="evidence" value="ECO:0007669"/>
    <property type="project" value="InterPro"/>
</dbReference>
<evidence type="ECO:0000256" key="14">
    <source>
        <dbReference type="ARBA" id="ARBA00075608"/>
    </source>
</evidence>
<dbReference type="EMBL" id="JABEQI010000002">
    <property type="protein sequence ID" value="MBB2185903.1"/>
    <property type="molecule type" value="Genomic_DNA"/>
</dbReference>
<dbReference type="GO" id="GO:0005829">
    <property type="term" value="C:cytosol"/>
    <property type="evidence" value="ECO:0007669"/>
    <property type="project" value="UniProtKB-ARBA"/>
</dbReference>
<keyword evidence="6 15" id="KW-0479">Metal-binding</keyword>
<dbReference type="EMBL" id="QQAW01000002">
    <property type="protein sequence ID" value="RDI39718.1"/>
    <property type="molecule type" value="Genomic_DNA"/>
</dbReference>
<keyword evidence="16" id="KW-0732">Signal</keyword>
<dbReference type="Gene3D" id="1.10.1370.40">
    <property type="match status" value="1"/>
</dbReference>
<evidence type="ECO:0000256" key="11">
    <source>
        <dbReference type="ARBA" id="ARBA00054529"/>
    </source>
</evidence>
<accession>A0A370G7E2</accession>
<protein>
    <recommendedName>
        <fullName evidence="13">Dipeptidyl carboxypeptidase</fullName>
        <ecNumber evidence="12">3.4.15.5</ecNumber>
    </recommendedName>
    <alternativeName>
        <fullName evidence="14">Peptidyl-dipeptidase Dcp</fullName>
    </alternativeName>
</protein>
<feature type="chain" id="PRO_5044585310" description="Dipeptidyl carboxypeptidase" evidence="16">
    <location>
        <begin position="26"/>
        <end position="707"/>
    </location>
</feature>
<comment type="subcellular location">
    <subcellularLocation>
        <location evidence="1">Cytoplasm</location>
    </subcellularLocation>
</comment>
<dbReference type="RefSeq" id="WP_114726551.1">
    <property type="nucleotide sequence ID" value="NZ_BJMI01000009.1"/>
</dbReference>
<dbReference type="GO" id="GO:0046872">
    <property type="term" value="F:metal ion binding"/>
    <property type="evidence" value="ECO:0007669"/>
    <property type="project" value="UniProtKB-UniRule"/>
</dbReference>
<keyword evidence="8 15" id="KW-0862">Zinc</keyword>
<reference evidence="19 20" key="1">
    <citation type="submission" date="2018-07" db="EMBL/GenBank/DDBJ databases">
        <title>Genomic Encyclopedia of Type Strains, Phase IV (KMG-IV): sequencing the most valuable type-strain genomes for metagenomic binning, comparative biology and taxonomic classification.</title>
        <authorList>
            <person name="Goeker M."/>
        </authorList>
    </citation>
    <scope>NUCLEOTIDE SEQUENCE [LARGE SCALE GENOMIC DNA]</scope>
    <source>
        <strain evidence="19 20">DSM 5603</strain>
    </source>
</reference>
<comment type="function">
    <text evidence="11">Removes dipeptides from the C-termini of N-blocked tripeptides, tetrapeptides and larger peptides.</text>
</comment>
<evidence type="ECO:0000256" key="15">
    <source>
        <dbReference type="RuleBase" id="RU003435"/>
    </source>
</evidence>
<comment type="similarity">
    <text evidence="2 15">Belongs to the peptidase M3 family.</text>
</comment>
<evidence type="ECO:0000256" key="1">
    <source>
        <dbReference type="ARBA" id="ARBA00004496"/>
    </source>
</evidence>
<sequence>MTRFFRIGALVATTALAGLSGAAIAAPNPFASPSTLPLQAPRFDVIHDSDYKPAFLQAMAIQKGEMRRIASNHAAPTFDNTIAAMERSGRMLDRVSMTFYGVYQANTNPTLDKTQSDIAPLLSQHQDSIYLNAKLFKRVETLYNDRAHLDLTPEQAHVLSLYYQQFVHAGAKLSPADQVRLRALNTQISTLETAFQQKLLAATRDGALVVDNKAALAGLDDSTITAFAKNAADRKLPGKWVIPLQNTTQQPDLQDMTDRATREALFQQSWTRAEKGDANDTRATIATLAHARAQKAALFGYPDFASYVLYDQMADTPAAVQRFIAELAPATRTQQDHEAARIQDMIRKDGQTFTLQPWDWSHYAEQVRKQDYALDENQVKPYFELNTVLRDGVFFAATQLYGITFKQRTDIPVYNPDMMVFEVLDKDGSTLGLMYFDYFKRDNKNGGAWMSNFVGQSKLLGTKPVIYNVANFAKPAAGQPDLISFEDVVTMFHEFGHALHGLFANQTYPMVSGTQVARDFVEFPSQFNEHWALDPAVFAHYARHYKTGAAMPQALVDKIKKAATFNRGYNMGELIAAAQLDMAWHALPASAPQQDVDAFEKAALDKTGLNTALVPTRYRTSYFLHIWSNGYSAGYYAYLWTQMLADDSFAWFREHGGLTRENGQHFRDLILSQGHTQDYGPMFRAFYGKDPDITPMLNHRILGTDPN</sequence>
<keyword evidence="9 15" id="KW-0482">Metalloprotease</keyword>
<dbReference type="InterPro" id="IPR024079">
    <property type="entry name" value="MetalloPept_cat_dom_sf"/>
</dbReference>
<comment type="caution">
    <text evidence="19">The sequence shown here is derived from an EMBL/GenBank/DDBJ whole genome shotgun (WGS) entry which is preliminary data.</text>
</comment>